<comment type="caution">
    <text evidence="12">The sequence shown here is derived from an EMBL/GenBank/DDBJ whole genome shotgun (WGS) entry which is preliminary data.</text>
</comment>
<dbReference type="GO" id="GO:0000049">
    <property type="term" value="F:tRNA binding"/>
    <property type="evidence" value="ECO:0007669"/>
    <property type="project" value="TreeGrafter"/>
</dbReference>
<dbReference type="InterPro" id="IPR003607">
    <property type="entry name" value="HD/PDEase_dom"/>
</dbReference>
<evidence type="ECO:0000256" key="1">
    <source>
        <dbReference type="ARBA" id="ARBA00001946"/>
    </source>
</evidence>
<dbReference type="Pfam" id="PF01966">
    <property type="entry name" value="HD"/>
    <property type="match status" value="1"/>
</dbReference>
<accession>A0A2T2X4R9</accession>
<keyword evidence="6" id="KW-0547">Nucleotide-binding</keyword>
<keyword evidence="4" id="KW-0548">Nucleotidyltransferase</keyword>
<sequence length="467" mass="54712">MRRQMTKVRRGTMVQPWRKQIPSTVRRLWSSLQASWVPTYLVGGAVRDLLRGVRPHDYDLASRRTPEQVIAWAHRHQWRVIATGLRFGTVSLYDPRAPQCIIEHTTLRREGRYHDGRHPEQVDWTDNIEEDLARRDFTINALALTWEGRLIDPYGGQKDLDRGIIACVGNAHRRLSEDPLRIWRAVRFVGMDHHGQPFQLAQSLQSAIGLLWPQLKRISVERQRDELWRLLQTPHFGRALWEAERFGLFVVIWPHWRMTQGFVQRNQYHRYMLNHHLLYTAQEGPSPLLRLTGLLHDIGKPWTYTLDAKGQGHFYGHAETGAVLAKNLLESLHFDHKTIKSVTALIAHHMYPWEQVEAKTLRRIAREWGDEHVQQLWILRKMDIIGAGYHTHWAAEERVKRRWNEALSPSSSPTRLAINGKDIMRWLHLSPGPEVGRWLKQVQQWVDDDPAINDPQILKERILNAIK</sequence>
<evidence type="ECO:0000256" key="5">
    <source>
        <dbReference type="ARBA" id="ARBA00022723"/>
    </source>
</evidence>
<evidence type="ECO:0000313" key="13">
    <source>
        <dbReference type="Proteomes" id="UP000242705"/>
    </source>
</evidence>
<keyword evidence="3" id="KW-0819">tRNA processing</keyword>
<dbReference type="GO" id="GO:0008033">
    <property type="term" value="P:tRNA processing"/>
    <property type="evidence" value="ECO:0007669"/>
    <property type="project" value="UniProtKB-KW"/>
</dbReference>
<evidence type="ECO:0008006" key="14">
    <source>
        <dbReference type="Google" id="ProtNLM"/>
    </source>
</evidence>
<dbReference type="AlphaFoldDB" id="A0A2T2X4R9"/>
<dbReference type="InterPro" id="IPR002646">
    <property type="entry name" value="PolA_pol_head_dom"/>
</dbReference>
<feature type="domain" description="tRNA nucleotidyltransferase/poly(A) polymerase RNA and SrmB- binding" evidence="11">
    <location>
        <begin position="198"/>
        <end position="256"/>
    </location>
</feature>
<evidence type="ECO:0000313" key="12">
    <source>
        <dbReference type="EMBL" id="PSR29482.1"/>
    </source>
</evidence>
<dbReference type="InterPro" id="IPR032828">
    <property type="entry name" value="PolyA_RNA-bd"/>
</dbReference>
<organism evidence="12 13">
    <name type="scientific">Sulfobacillus thermosulfidooxidans</name>
    <dbReference type="NCBI Taxonomy" id="28034"/>
    <lineage>
        <taxon>Bacteria</taxon>
        <taxon>Bacillati</taxon>
        <taxon>Bacillota</taxon>
        <taxon>Clostridia</taxon>
        <taxon>Eubacteriales</taxon>
        <taxon>Clostridiales Family XVII. Incertae Sedis</taxon>
        <taxon>Sulfobacillus</taxon>
    </lineage>
</organism>
<dbReference type="EMBL" id="PXYX01000002">
    <property type="protein sequence ID" value="PSR29482.1"/>
    <property type="molecule type" value="Genomic_DNA"/>
</dbReference>
<evidence type="ECO:0000256" key="4">
    <source>
        <dbReference type="ARBA" id="ARBA00022695"/>
    </source>
</evidence>
<evidence type="ECO:0000256" key="8">
    <source>
        <dbReference type="RuleBase" id="RU003953"/>
    </source>
</evidence>
<keyword evidence="2 8" id="KW-0808">Transferase</keyword>
<dbReference type="SUPFAM" id="SSF81301">
    <property type="entry name" value="Nucleotidyltransferase"/>
    <property type="match status" value="1"/>
</dbReference>
<dbReference type="Gene3D" id="1.10.3090.10">
    <property type="entry name" value="cca-adding enzyme, domain 2"/>
    <property type="match status" value="1"/>
</dbReference>
<evidence type="ECO:0000256" key="6">
    <source>
        <dbReference type="ARBA" id="ARBA00022741"/>
    </source>
</evidence>
<dbReference type="PANTHER" id="PTHR46173">
    <property type="entry name" value="CCA TRNA NUCLEOTIDYLTRANSFERASE 1, MITOCHONDRIAL"/>
    <property type="match status" value="1"/>
</dbReference>
<feature type="domain" description="HD" evidence="10">
    <location>
        <begin position="288"/>
        <end position="359"/>
    </location>
</feature>
<comment type="similarity">
    <text evidence="8">Belongs to the tRNA nucleotidyltransferase/poly(A) polymerase family.</text>
</comment>
<dbReference type="Proteomes" id="UP000242705">
    <property type="component" value="Unassembled WGS sequence"/>
</dbReference>
<evidence type="ECO:0000259" key="9">
    <source>
        <dbReference type="Pfam" id="PF01743"/>
    </source>
</evidence>
<dbReference type="InterPro" id="IPR043519">
    <property type="entry name" value="NT_sf"/>
</dbReference>
<dbReference type="SUPFAM" id="SSF81891">
    <property type="entry name" value="Poly A polymerase C-terminal region-like"/>
    <property type="match status" value="1"/>
</dbReference>
<keyword evidence="7" id="KW-0460">Magnesium</keyword>
<gene>
    <name evidence="12" type="ORF">C7B47_01835</name>
</gene>
<keyword evidence="8" id="KW-0694">RNA-binding</keyword>
<dbReference type="InterPro" id="IPR006674">
    <property type="entry name" value="HD_domain"/>
</dbReference>
<dbReference type="GO" id="GO:0000166">
    <property type="term" value="F:nucleotide binding"/>
    <property type="evidence" value="ECO:0007669"/>
    <property type="project" value="UniProtKB-KW"/>
</dbReference>
<feature type="domain" description="Poly A polymerase head" evidence="9">
    <location>
        <begin position="39"/>
        <end position="165"/>
    </location>
</feature>
<name>A0A2T2X4R9_SULTH</name>
<dbReference type="InterPro" id="IPR006675">
    <property type="entry name" value="HDIG_dom"/>
</dbReference>
<dbReference type="InterPro" id="IPR050264">
    <property type="entry name" value="Bact_CCA-adding_enz_type3_sf"/>
</dbReference>
<dbReference type="CDD" id="cd00077">
    <property type="entry name" value="HDc"/>
    <property type="match status" value="1"/>
</dbReference>
<proteinExistence type="inferred from homology"/>
<dbReference type="GO" id="GO:0046872">
    <property type="term" value="F:metal ion binding"/>
    <property type="evidence" value="ECO:0007669"/>
    <property type="project" value="UniProtKB-KW"/>
</dbReference>
<evidence type="ECO:0000259" key="11">
    <source>
        <dbReference type="Pfam" id="PF12627"/>
    </source>
</evidence>
<reference evidence="12 13" key="1">
    <citation type="journal article" date="2014" name="BMC Genomics">
        <title>Comparison of environmental and isolate Sulfobacillus genomes reveals diverse carbon, sulfur, nitrogen, and hydrogen metabolisms.</title>
        <authorList>
            <person name="Justice N.B."/>
            <person name="Norman A."/>
            <person name="Brown C.T."/>
            <person name="Singh A."/>
            <person name="Thomas B.C."/>
            <person name="Banfield J.F."/>
        </authorList>
    </citation>
    <scope>NUCLEOTIDE SEQUENCE [LARGE SCALE GENOMIC DNA]</scope>
    <source>
        <strain evidence="12">AMDSBA5</strain>
    </source>
</reference>
<comment type="cofactor">
    <cofactor evidence="1">
        <name>Mg(2+)</name>
        <dbReference type="ChEBI" id="CHEBI:18420"/>
    </cofactor>
</comment>
<dbReference type="NCBIfam" id="TIGR00277">
    <property type="entry name" value="HDIG"/>
    <property type="match status" value="1"/>
</dbReference>
<evidence type="ECO:0000256" key="2">
    <source>
        <dbReference type="ARBA" id="ARBA00022679"/>
    </source>
</evidence>
<dbReference type="Pfam" id="PF12627">
    <property type="entry name" value="PolyA_pol_RNAbd"/>
    <property type="match status" value="1"/>
</dbReference>
<keyword evidence="5" id="KW-0479">Metal-binding</keyword>
<dbReference type="GO" id="GO:0016779">
    <property type="term" value="F:nucleotidyltransferase activity"/>
    <property type="evidence" value="ECO:0007669"/>
    <property type="project" value="UniProtKB-KW"/>
</dbReference>
<dbReference type="Gene3D" id="1.10.246.80">
    <property type="match status" value="1"/>
</dbReference>
<evidence type="ECO:0000256" key="7">
    <source>
        <dbReference type="ARBA" id="ARBA00022842"/>
    </source>
</evidence>
<dbReference type="PANTHER" id="PTHR46173:SF1">
    <property type="entry name" value="CCA TRNA NUCLEOTIDYLTRANSFERASE 1, MITOCHONDRIAL"/>
    <property type="match status" value="1"/>
</dbReference>
<protein>
    <recommendedName>
        <fullName evidence="14">HD domain-containing protein</fullName>
    </recommendedName>
</protein>
<evidence type="ECO:0000259" key="10">
    <source>
        <dbReference type="Pfam" id="PF01966"/>
    </source>
</evidence>
<dbReference type="CDD" id="cd05398">
    <property type="entry name" value="NT_ClassII-CCAase"/>
    <property type="match status" value="1"/>
</dbReference>
<dbReference type="Gene3D" id="3.30.460.10">
    <property type="entry name" value="Beta Polymerase, domain 2"/>
    <property type="match status" value="1"/>
</dbReference>
<evidence type="ECO:0000256" key="3">
    <source>
        <dbReference type="ARBA" id="ARBA00022694"/>
    </source>
</evidence>
<dbReference type="Pfam" id="PF01743">
    <property type="entry name" value="PolyA_pol"/>
    <property type="match status" value="1"/>
</dbReference>